<dbReference type="SUPFAM" id="SSF75304">
    <property type="entry name" value="Amidase signature (AS) enzymes"/>
    <property type="match status" value="1"/>
</dbReference>
<dbReference type="InterPro" id="IPR036928">
    <property type="entry name" value="AS_sf"/>
</dbReference>
<dbReference type="Pfam" id="PF01425">
    <property type="entry name" value="Amidase"/>
    <property type="match status" value="1"/>
</dbReference>
<evidence type="ECO:0000313" key="2">
    <source>
        <dbReference type="EMBL" id="SVA22793.1"/>
    </source>
</evidence>
<dbReference type="PANTHER" id="PTHR11895:SF7">
    <property type="entry name" value="GLUTAMYL-TRNA(GLN) AMIDOTRANSFERASE SUBUNIT A, MITOCHONDRIAL"/>
    <property type="match status" value="1"/>
</dbReference>
<feature type="non-terminal residue" evidence="2">
    <location>
        <position position="1"/>
    </location>
</feature>
<feature type="domain" description="Amidase" evidence="1">
    <location>
        <begin position="1"/>
        <end position="271"/>
    </location>
</feature>
<dbReference type="InterPro" id="IPR023631">
    <property type="entry name" value="Amidase_dom"/>
</dbReference>
<accession>A0A381U889</accession>
<reference evidence="2" key="1">
    <citation type="submission" date="2018-05" db="EMBL/GenBank/DDBJ databases">
        <authorList>
            <person name="Lanie J.A."/>
            <person name="Ng W.-L."/>
            <person name="Kazmierczak K.M."/>
            <person name="Andrzejewski T.M."/>
            <person name="Davidsen T.M."/>
            <person name="Wayne K.J."/>
            <person name="Tettelin H."/>
            <person name="Glass J.I."/>
            <person name="Rusch D."/>
            <person name="Podicherti R."/>
            <person name="Tsui H.-C.T."/>
            <person name="Winkler M.E."/>
        </authorList>
    </citation>
    <scope>NUCLEOTIDE SEQUENCE</scope>
</reference>
<dbReference type="Gene3D" id="3.90.1300.10">
    <property type="entry name" value="Amidase signature (AS) domain"/>
    <property type="match status" value="1"/>
</dbReference>
<dbReference type="AlphaFoldDB" id="A0A381U889"/>
<organism evidence="2">
    <name type="scientific">marine metagenome</name>
    <dbReference type="NCBI Taxonomy" id="408172"/>
    <lineage>
        <taxon>unclassified sequences</taxon>
        <taxon>metagenomes</taxon>
        <taxon>ecological metagenomes</taxon>
    </lineage>
</organism>
<evidence type="ECO:0000259" key="1">
    <source>
        <dbReference type="Pfam" id="PF01425"/>
    </source>
</evidence>
<gene>
    <name evidence="2" type="ORF">METZ01_LOCUS75647</name>
</gene>
<dbReference type="GO" id="GO:0003824">
    <property type="term" value="F:catalytic activity"/>
    <property type="evidence" value="ECO:0007669"/>
    <property type="project" value="InterPro"/>
</dbReference>
<dbReference type="InterPro" id="IPR000120">
    <property type="entry name" value="Amidase"/>
</dbReference>
<name>A0A381U889_9ZZZZ</name>
<dbReference type="EMBL" id="UINC01005669">
    <property type="protein sequence ID" value="SVA22793.1"/>
    <property type="molecule type" value="Genomic_DNA"/>
</dbReference>
<dbReference type="PANTHER" id="PTHR11895">
    <property type="entry name" value="TRANSAMIDASE"/>
    <property type="match status" value="1"/>
</dbReference>
<sequence length="297" mass="32565">PFAIGSETWGSILSPANNCGISGLRPTYGRVSRYGAMALSWTLDKLGPLSLSADDCGLILEAIAGKDHKDPSSSNRKYIYTRDVSRKNKLGVIKGVLDDIDEQVRSNFVTSIKHLGKKFEITEIDLPDMPYQEVTRTIMLAESSSAFEEFTEKRLARSLTAPEDRYGPYARTTVLAKDYIKALRIRGVMAHQVDDIMSEFDALISPTRNTPASPIEDEFRGSITGASRDIMGAAGNALGLPSVSVPNGFTPDNLPTGIQFMGRAFQENRILSIAADFQDGSDWHIQHPAELLPKTEP</sequence>
<protein>
    <recommendedName>
        <fullName evidence="1">Amidase domain-containing protein</fullName>
    </recommendedName>
</protein>
<proteinExistence type="predicted"/>